<evidence type="ECO:0000259" key="5">
    <source>
        <dbReference type="Pfam" id="PF03976"/>
    </source>
</evidence>
<name>A0ABV8RBG8_9FLAO</name>
<evidence type="ECO:0000313" key="6">
    <source>
        <dbReference type="EMBL" id="MFC4269666.1"/>
    </source>
</evidence>
<dbReference type="InterPro" id="IPR022488">
    <property type="entry name" value="PPK2-related"/>
</dbReference>
<gene>
    <name evidence="6" type="primary">ppk2</name>
    <name evidence="6" type="ORF">ACFOWD_12165</name>
</gene>
<comment type="function">
    <text evidence="4">Uses inorganic polyphosphate (polyP) as a donor to convert GDP to GTP or ADP to ATP.</text>
</comment>
<proteinExistence type="inferred from homology"/>
<dbReference type="InterPro" id="IPR016898">
    <property type="entry name" value="Polyphosphate_phosphotransfera"/>
</dbReference>
<dbReference type="InterPro" id="IPR027417">
    <property type="entry name" value="P-loop_NTPase"/>
</dbReference>
<dbReference type="PANTHER" id="PTHR34383:SF1">
    <property type="entry name" value="ADP-POLYPHOSPHATE PHOSPHOTRANSFERASE"/>
    <property type="match status" value="1"/>
</dbReference>
<reference evidence="7" key="1">
    <citation type="journal article" date="2019" name="Int. J. Syst. Evol. Microbiol.">
        <title>The Global Catalogue of Microorganisms (GCM) 10K type strain sequencing project: providing services to taxonomists for standard genome sequencing and annotation.</title>
        <authorList>
            <consortium name="The Broad Institute Genomics Platform"/>
            <consortium name="The Broad Institute Genome Sequencing Center for Infectious Disease"/>
            <person name="Wu L."/>
            <person name="Ma J."/>
        </authorList>
    </citation>
    <scope>NUCLEOTIDE SEQUENCE [LARGE SCALE GENOMIC DNA]</scope>
    <source>
        <strain evidence="7">CECT 8655</strain>
    </source>
</reference>
<organism evidence="6 7">
    <name type="scientific">Polaribacter marinivivus</name>
    <dbReference type="NCBI Taxonomy" id="1524260"/>
    <lineage>
        <taxon>Bacteria</taxon>
        <taxon>Pseudomonadati</taxon>
        <taxon>Bacteroidota</taxon>
        <taxon>Flavobacteriia</taxon>
        <taxon>Flavobacteriales</taxon>
        <taxon>Flavobacteriaceae</taxon>
    </lineage>
</organism>
<dbReference type="Proteomes" id="UP001595826">
    <property type="component" value="Unassembled WGS sequence"/>
</dbReference>
<sequence length="286" mass="34310">MDPKNNITEEEFYKLKNNNQLLNLLKNKHGHYQKVNETLSYINELRLLQIELVKLQHHIAKEQKRVAIIFEGRDAAGKGGNIRRFMEHLNPRSSRLVALNKPTEVEKGQWYFQRYIKELPNPGEIVFFDRSWYNRAVVEPVMGFCSEKQYKEFLVQVPEFEHMMYEDGVIIIKFWLSITKDEQLKRFESRRDNPLKRWKFSPVDKQGQILWDKYTHYKSEMFSKTHTTYSPWMIIKTNDKKVARLEAMRYVLSQFYYDGKSEAGTILNPDPNVVMRYYRSNVHQID</sequence>
<evidence type="ECO:0000256" key="3">
    <source>
        <dbReference type="ARBA" id="ARBA00022777"/>
    </source>
</evidence>
<dbReference type="NCBIfam" id="TIGR03707">
    <property type="entry name" value="PPK2_P_aer"/>
    <property type="match status" value="1"/>
</dbReference>
<comment type="subunit">
    <text evidence="4">Homotetramer.</text>
</comment>
<dbReference type="SUPFAM" id="SSF52540">
    <property type="entry name" value="P-loop containing nucleoside triphosphate hydrolases"/>
    <property type="match status" value="1"/>
</dbReference>
<dbReference type="EC" id="2.7.4.-" evidence="4"/>
<evidence type="ECO:0000256" key="2">
    <source>
        <dbReference type="ARBA" id="ARBA00022679"/>
    </source>
</evidence>
<evidence type="ECO:0000313" key="7">
    <source>
        <dbReference type="Proteomes" id="UP001595826"/>
    </source>
</evidence>
<evidence type="ECO:0000256" key="4">
    <source>
        <dbReference type="RuleBase" id="RU369062"/>
    </source>
</evidence>
<keyword evidence="3 4" id="KW-0418">Kinase</keyword>
<dbReference type="Pfam" id="PF03976">
    <property type="entry name" value="PPK2"/>
    <property type="match status" value="1"/>
</dbReference>
<keyword evidence="7" id="KW-1185">Reference proteome</keyword>
<dbReference type="PIRSF" id="PIRSF028756">
    <property type="entry name" value="PPK2_prd"/>
    <property type="match status" value="1"/>
</dbReference>
<accession>A0ABV8RBG8</accession>
<evidence type="ECO:0000256" key="1">
    <source>
        <dbReference type="ARBA" id="ARBA00009924"/>
    </source>
</evidence>
<dbReference type="RefSeq" id="WP_298994470.1">
    <property type="nucleotide sequence ID" value="NZ_JBHSCY010000002.1"/>
</dbReference>
<feature type="domain" description="Polyphosphate kinase-2-related" evidence="5">
    <location>
        <begin position="40"/>
        <end position="260"/>
    </location>
</feature>
<keyword evidence="2 4" id="KW-0808">Transferase</keyword>
<dbReference type="InterPro" id="IPR022486">
    <property type="entry name" value="PPK2_PA0141"/>
</dbReference>
<dbReference type="PANTHER" id="PTHR34383">
    <property type="entry name" value="POLYPHOSPHATE:AMP PHOSPHOTRANSFERASE-RELATED"/>
    <property type="match status" value="1"/>
</dbReference>
<dbReference type="EMBL" id="JBHSCY010000002">
    <property type="protein sequence ID" value="MFC4269666.1"/>
    <property type="molecule type" value="Genomic_DNA"/>
</dbReference>
<dbReference type="Gene3D" id="3.40.50.300">
    <property type="entry name" value="P-loop containing nucleotide triphosphate hydrolases"/>
    <property type="match status" value="1"/>
</dbReference>
<comment type="caution">
    <text evidence="6">The sequence shown here is derived from an EMBL/GenBank/DDBJ whole genome shotgun (WGS) entry which is preliminary data.</text>
</comment>
<protein>
    <recommendedName>
        <fullName evidence="4">ADP/GDP-polyphosphate phosphotransferase</fullName>
        <ecNumber evidence="4">2.7.4.-</ecNumber>
    </recommendedName>
    <alternativeName>
        <fullName evidence="4">Polyphosphate kinase PPK2</fullName>
    </alternativeName>
</protein>
<dbReference type="GO" id="GO:0008976">
    <property type="term" value="F:polyphosphate kinase activity"/>
    <property type="evidence" value="ECO:0007669"/>
    <property type="project" value="UniProtKB-EC"/>
</dbReference>
<comment type="similarity">
    <text evidence="1 4">Belongs to the polyphosphate kinase 2 (PPK2) family. Class I subfamily.</text>
</comment>